<feature type="compositionally biased region" description="Polar residues" evidence="1">
    <location>
        <begin position="36"/>
        <end position="47"/>
    </location>
</feature>
<gene>
    <name evidence="2" type="ORF">BLS_001429</name>
</gene>
<reference evidence="2 3" key="1">
    <citation type="submission" date="2019-11" db="EMBL/GenBank/DDBJ databases">
        <title>Venturia inaequalis Genome Resource.</title>
        <authorList>
            <person name="Lichtner F.J."/>
        </authorList>
    </citation>
    <scope>NUCLEOTIDE SEQUENCE [LARGE SCALE GENOMIC DNA]</scope>
    <source>
        <strain evidence="2">Bline_iso_100314</strain>
    </source>
</reference>
<dbReference type="EMBL" id="WNWQ01001313">
    <property type="protein sequence ID" value="KAE9961749.1"/>
    <property type="molecule type" value="Genomic_DNA"/>
</dbReference>
<evidence type="ECO:0008006" key="4">
    <source>
        <dbReference type="Google" id="ProtNLM"/>
    </source>
</evidence>
<dbReference type="InterPro" id="IPR038765">
    <property type="entry name" value="Papain-like_cys_pep_sf"/>
</dbReference>
<dbReference type="Proteomes" id="UP000433883">
    <property type="component" value="Unassembled WGS sequence"/>
</dbReference>
<evidence type="ECO:0000313" key="3">
    <source>
        <dbReference type="Proteomes" id="UP000433883"/>
    </source>
</evidence>
<evidence type="ECO:0000256" key="1">
    <source>
        <dbReference type="SAM" id="MobiDB-lite"/>
    </source>
</evidence>
<organism evidence="2 3">
    <name type="scientific">Venturia inaequalis</name>
    <name type="common">Apple scab fungus</name>
    <dbReference type="NCBI Taxonomy" id="5025"/>
    <lineage>
        <taxon>Eukaryota</taxon>
        <taxon>Fungi</taxon>
        <taxon>Dikarya</taxon>
        <taxon>Ascomycota</taxon>
        <taxon>Pezizomycotina</taxon>
        <taxon>Dothideomycetes</taxon>
        <taxon>Pleosporomycetidae</taxon>
        <taxon>Venturiales</taxon>
        <taxon>Venturiaceae</taxon>
        <taxon>Venturia</taxon>
    </lineage>
</organism>
<feature type="compositionally biased region" description="Polar residues" evidence="1">
    <location>
        <begin position="164"/>
        <end position="174"/>
    </location>
</feature>
<feature type="region of interest" description="Disordered" evidence="1">
    <location>
        <begin position="1"/>
        <end position="175"/>
    </location>
</feature>
<accession>A0A8H3YIN9</accession>
<feature type="compositionally biased region" description="Polar residues" evidence="1">
    <location>
        <begin position="98"/>
        <end position="107"/>
    </location>
</feature>
<proteinExistence type="predicted"/>
<protein>
    <recommendedName>
        <fullName evidence="4">Ubiquitin-like protease family profile domain-containing protein</fullName>
    </recommendedName>
</protein>
<name>A0A8H3YIN9_VENIN</name>
<sequence length="644" mass="71949">MEPELVPDGSKLGKPAADNEITVSKGQPPIRIHPSRSVNQNARSPQASARPAGATHTKPTKSVSHTTTKQERKRAAPGSEHGAEPVPKRHKLSAETGFKSSSTVPSTRQDDMLRIINVGGQSDSKTVKELAAAPERDEPNENVPNAPSRPTTTPRSASEDRDFTSTQQPSQPSVHLTAAEVEENVKAQIDRLERVPITTRYDLLKKLISLTSRLQTVGRERYREDAQTEKLVWGKWLEEDQVITAISALTEAVQCSSNLRNEDNPLRPNHFGLLSCTTFHTAKLRPIPDGLVEAAQVIRPRAKLMFPWIFNSEEYANDGQFRTSSAELQEAAKNTAGHIILVTVDSSAGGPTIPCIMIYDSLKTHLKSCPDLFRLVKREIRKTVSNFGICDFPTIGAISPPSSDEALFEIVEARAAQQTNFWTCGIHAILNAWSFALLFRIDPQCELDRSAYKMAIQIINLAVDGRASINMIARFLIETGFVIYPGNRPFRRLTPSRINHYHDLRSWADLDGKISTERAIHHVDMAKLRETHAQDTSISDFKENAAEESDGSEPPISPRTLDFFLAHPEVKSRPLAQEQCQSIFESFQNNNLVKSNDSEELTQRSKDIFIKRFLAIYVCDDKDYNEDDSWSLLSFFESSIMSHD</sequence>
<feature type="compositionally biased region" description="Polar residues" evidence="1">
    <location>
        <begin position="142"/>
        <end position="156"/>
    </location>
</feature>
<dbReference type="SUPFAM" id="SSF54001">
    <property type="entry name" value="Cysteine proteinases"/>
    <property type="match status" value="1"/>
</dbReference>
<comment type="caution">
    <text evidence="2">The sequence shown here is derived from an EMBL/GenBank/DDBJ whole genome shotgun (WGS) entry which is preliminary data.</text>
</comment>
<evidence type="ECO:0000313" key="2">
    <source>
        <dbReference type="EMBL" id="KAE9961749.1"/>
    </source>
</evidence>
<dbReference type="AlphaFoldDB" id="A0A8H3YIN9"/>